<accession>A0A183C4Z5</accession>
<dbReference type="Proteomes" id="UP000050741">
    <property type="component" value="Unassembled WGS sequence"/>
</dbReference>
<protein>
    <submittedName>
        <fullName evidence="4">RNase H domain-containing protein</fullName>
    </submittedName>
</protein>
<proteinExistence type="predicted"/>
<keyword evidence="2" id="KW-0812">Transmembrane</keyword>
<evidence type="ECO:0000313" key="4">
    <source>
        <dbReference type="WBParaSite" id="GPLIN_000794000"/>
    </source>
</evidence>
<reference evidence="4" key="2">
    <citation type="submission" date="2016-06" db="UniProtKB">
        <authorList>
            <consortium name="WormBaseParasite"/>
        </authorList>
    </citation>
    <scope>IDENTIFICATION</scope>
</reference>
<organism evidence="3 4">
    <name type="scientific">Globodera pallida</name>
    <name type="common">Potato cyst nematode worm</name>
    <name type="synonym">Heterodera pallida</name>
    <dbReference type="NCBI Taxonomy" id="36090"/>
    <lineage>
        <taxon>Eukaryota</taxon>
        <taxon>Metazoa</taxon>
        <taxon>Ecdysozoa</taxon>
        <taxon>Nematoda</taxon>
        <taxon>Chromadorea</taxon>
        <taxon>Rhabditida</taxon>
        <taxon>Tylenchina</taxon>
        <taxon>Tylenchomorpha</taxon>
        <taxon>Tylenchoidea</taxon>
        <taxon>Heteroderidae</taxon>
        <taxon>Heteroderinae</taxon>
        <taxon>Globodera</taxon>
    </lineage>
</organism>
<evidence type="ECO:0000256" key="2">
    <source>
        <dbReference type="SAM" id="Phobius"/>
    </source>
</evidence>
<dbReference type="WBParaSite" id="GPLIN_000794000">
    <property type="protein sequence ID" value="GPLIN_000794000"/>
    <property type="gene ID" value="GPLIN_000794000"/>
</dbReference>
<reference evidence="3" key="1">
    <citation type="submission" date="2014-05" db="EMBL/GenBank/DDBJ databases">
        <title>The genome and life-stage specific transcriptomes of Globodera pallida elucidate key aspects of plant parasitism by a cyst nematode.</title>
        <authorList>
            <person name="Cotton J.A."/>
            <person name="Lilley C.J."/>
            <person name="Jones L.M."/>
            <person name="Kikuchi T."/>
            <person name="Reid A.J."/>
            <person name="Thorpe P."/>
            <person name="Tsai I.J."/>
            <person name="Beasley H."/>
            <person name="Blok V."/>
            <person name="Cock P.J.A."/>
            <person name="Van den Akker S.E."/>
            <person name="Holroyd N."/>
            <person name="Hunt M."/>
            <person name="Mantelin S."/>
            <person name="Naghra H."/>
            <person name="Pain A."/>
            <person name="Palomares-Rius J.E."/>
            <person name="Zarowiecki M."/>
            <person name="Berriman M."/>
            <person name="Jones J.T."/>
            <person name="Urwin P.E."/>
        </authorList>
    </citation>
    <scope>NUCLEOTIDE SEQUENCE [LARGE SCALE GENOMIC DNA]</scope>
    <source>
        <strain evidence="3">Lindley</strain>
    </source>
</reference>
<feature type="transmembrane region" description="Helical" evidence="2">
    <location>
        <begin position="21"/>
        <end position="41"/>
    </location>
</feature>
<dbReference type="AlphaFoldDB" id="A0A183C4Z5"/>
<keyword evidence="3" id="KW-1185">Reference proteome</keyword>
<sequence>MSDNPKKVEKRLKEIFVCADVLFGVFAFCCPFMLGLNVALISDRFDRLVDAHFKSKKWSLGWLEIRRADDGNGAKVVKINGNGIERPLSIPQEPLPDNVIGFKRLTIKYIDRNVIEFLQRIRRLFDSTGTNVQISSSSSPFHYQPRSWEIIWHQIWPLINANICGFKCLRQFPQAILGDCPKLRLIKSQYVFPIPANDDSSAGATTGQALTNWVHTPRGDGLPKMLGCFSFSTERMEGLKMAFANATDAVNFIICFRHWFPDDIVPFELRNNLTGERLALKRSKRRADDEDYYGLLLRCPIERDEAKWAKWEQKAAKRGWHKRNRFDININDSDIGDGGGFVCADVLFGVFAFCCPFMLGLNVALISDRFDRLVDAHFKSKKWSLGWLEIRRADDGNGAKVVKINGNGIERPLSIPQEPLPDNVIGFKRLTIKYIDRNVIEFLQRIRRLFDSTGTNVQISSSSSPFHYQPRSWEIIWHQIWPLIKDNICGFKCLRQFPQAILGDCPKLRLIKSQYVFPIPANDDSSAGATTGQALTNWVHTPRGDGLPKMLGCFSFSTERMEGLKMAFANATDAVNFIICFRHWFPDDIVPFELRNNLTGERLALKRSKRRADDEDYYGLLLRCPIERDEAKWAKWEQKAAKRGWHKRNRFDININDSDIGDGGGLLLDANEGPSEPKKRKN</sequence>
<name>A0A183C4Z5_GLOPA</name>
<evidence type="ECO:0000256" key="1">
    <source>
        <dbReference type="SAM" id="MobiDB-lite"/>
    </source>
</evidence>
<feature type="region of interest" description="Disordered" evidence="1">
    <location>
        <begin position="656"/>
        <end position="682"/>
    </location>
</feature>
<keyword evidence="2" id="KW-1133">Transmembrane helix</keyword>
<evidence type="ECO:0000313" key="3">
    <source>
        <dbReference type="Proteomes" id="UP000050741"/>
    </source>
</evidence>
<keyword evidence="2" id="KW-0472">Membrane</keyword>